<feature type="domain" description="Cyclic nucleotide-binding" evidence="1">
    <location>
        <begin position="10"/>
        <end position="121"/>
    </location>
</feature>
<protein>
    <submittedName>
        <fullName evidence="2">Crp/Fnr family transcriptional regulator</fullName>
    </submittedName>
</protein>
<dbReference type="InterPro" id="IPR000595">
    <property type="entry name" value="cNMP-bd_dom"/>
</dbReference>
<dbReference type="OrthoDB" id="792939at2"/>
<dbReference type="RefSeq" id="WP_126694165.1">
    <property type="nucleotide sequence ID" value="NZ_RXOF01000009.1"/>
</dbReference>
<dbReference type="AlphaFoldDB" id="A0A431U0M1"/>
<dbReference type="PANTHER" id="PTHR24567:SF76">
    <property type="entry name" value="CYCLIC NUCLEOTIDE-BINDING DOMAIN PROTEIN"/>
    <property type="match status" value="1"/>
</dbReference>
<reference evidence="2 3" key="1">
    <citation type="submission" date="2018-12" db="EMBL/GenBank/DDBJ databases">
        <title>Hymenobacter gummosus sp. nov., isolated from a spring.</title>
        <authorList>
            <person name="Nie L."/>
        </authorList>
    </citation>
    <scope>NUCLEOTIDE SEQUENCE [LARGE SCALE GENOMIC DNA]</scope>
    <source>
        <strain evidence="2 3">KCTC 52166</strain>
    </source>
</reference>
<organism evidence="2 3">
    <name type="scientific">Hymenobacter gummosus</name>
    <dbReference type="NCBI Taxonomy" id="1776032"/>
    <lineage>
        <taxon>Bacteria</taxon>
        <taxon>Pseudomonadati</taxon>
        <taxon>Bacteroidota</taxon>
        <taxon>Cytophagia</taxon>
        <taxon>Cytophagales</taxon>
        <taxon>Hymenobacteraceae</taxon>
        <taxon>Hymenobacter</taxon>
    </lineage>
</organism>
<evidence type="ECO:0000313" key="3">
    <source>
        <dbReference type="Proteomes" id="UP000282184"/>
    </source>
</evidence>
<gene>
    <name evidence="2" type="ORF">EJV47_15925</name>
</gene>
<accession>A0A431U0M1</accession>
<dbReference type="InterPro" id="IPR050397">
    <property type="entry name" value="Env_Response_Regulators"/>
</dbReference>
<dbReference type="SMART" id="SM00100">
    <property type="entry name" value="cNMP"/>
    <property type="match status" value="1"/>
</dbReference>
<dbReference type="PANTHER" id="PTHR24567">
    <property type="entry name" value="CRP FAMILY TRANSCRIPTIONAL REGULATORY PROTEIN"/>
    <property type="match status" value="1"/>
</dbReference>
<dbReference type="CDD" id="cd00038">
    <property type="entry name" value="CAP_ED"/>
    <property type="match status" value="1"/>
</dbReference>
<keyword evidence="3" id="KW-1185">Reference proteome</keyword>
<evidence type="ECO:0000313" key="2">
    <source>
        <dbReference type="EMBL" id="RTQ48459.1"/>
    </source>
</evidence>
<dbReference type="EMBL" id="RXOF01000009">
    <property type="protein sequence ID" value="RTQ48459.1"/>
    <property type="molecule type" value="Genomic_DNA"/>
</dbReference>
<comment type="caution">
    <text evidence="2">The sequence shown here is derived from an EMBL/GenBank/DDBJ whole genome shotgun (WGS) entry which is preliminary data.</text>
</comment>
<proteinExistence type="predicted"/>
<dbReference type="InterPro" id="IPR014710">
    <property type="entry name" value="RmlC-like_jellyroll"/>
</dbReference>
<dbReference type="PROSITE" id="PS50042">
    <property type="entry name" value="CNMP_BINDING_3"/>
    <property type="match status" value="1"/>
</dbReference>
<sequence length="189" mass="21916">MQSLLDFLRQIHPVPDDELARLLPLCQEVEFGRREFITRAGEVGRYLYFVLEGIQRSYHLRDGKEHTLAFTYPPSLTGIPESVLLRRPSPHFLECITPSRLLRLPYAQFDELLLTSPALERLQRKLTEQVLVGVLQRHTELLAYSMTERFRLFLQRGPHLLNAVPHKHLASYLGMDATNFSKLLNQLVV</sequence>
<dbReference type="InterPro" id="IPR018490">
    <property type="entry name" value="cNMP-bd_dom_sf"/>
</dbReference>
<dbReference type="SUPFAM" id="SSF51206">
    <property type="entry name" value="cAMP-binding domain-like"/>
    <property type="match status" value="1"/>
</dbReference>
<dbReference type="Pfam" id="PF00027">
    <property type="entry name" value="cNMP_binding"/>
    <property type="match status" value="1"/>
</dbReference>
<dbReference type="GO" id="GO:0005829">
    <property type="term" value="C:cytosol"/>
    <property type="evidence" value="ECO:0007669"/>
    <property type="project" value="TreeGrafter"/>
</dbReference>
<dbReference type="GO" id="GO:0003700">
    <property type="term" value="F:DNA-binding transcription factor activity"/>
    <property type="evidence" value="ECO:0007669"/>
    <property type="project" value="TreeGrafter"/>
</dbReference>
<name>A0A431U0M1_9BACT</name>
<evidence type="ECO:0000259" key="1">
    <source>
        <dbReference type="PROSITE" id="PS50042"/>
    </source>
</evidence>
<dbReference type="Gene3D" id="2.60.120.10">
    <property type="entry name" value="Jelly Rolls"/>
    <property type="match status" value="1"/>
</dbReference>
<dbReference type="Proteomes" id="UP000282184">
    <property type="component" value="Unassembled WGS sequence"/>
</dbReference>